<keyword evidence="4 7" id="KW-0812">Transmembrane</keyword>
<feature type="transmembrane region" description="Helical" evidence="7">
    <location>
        <begin position="95"/>
        <end position="118"/>
    </location>
</feature>
<dbReference type="AlphaFoldDB" id="A0A8H2K8V7"/>
<dbReference type="OrthoDB" id="9812701at2"/>
<dbReference type="Proteomes" id="UP000316560">
    <property type="component" value="Unassembled WGS sequence"/>
</dbReference>
<evidence type="ECO:0000256" key="1">
    <source>
        <dbReference type="ARBA" id="ARBA00004651"/>
    </source>
</evidence>
<dbReference type="InterPro" id="IPR050366">
    <property type="entry name" value="BP-dependent_transpt_permease"/>
</dbReference>
<name>A0A8H2K8V7_9MICO</name>
<evidence type="ECO:0000256" key="2">
    <source>
        <dbReference type="ARBA" id="ARBA00022448"/>
    </source>
</evidence>
<feature type="transmembrane region" description="Helical" evidence="7">
    <location>
        <begin position="155"/>
        <end position="173"/>
    </location>
</feature>
<comment type="similarity">
    <text evidence="7">Belongs to the binding-protein-dependent transport system permease family.</text>
</comment>
<evidence type="ECO:0000259" key="8">
    <source>
        <dbReference type="PROSITE" id="PS50928"/>
    </source>
</evidence>
<dbReference type="InterPro" id="IPR035906">
    <property type="entry name" value="MetI-like_sf"/>
</dbReference>
<dbReference type="EMBL" id="VFRA01000001">
    <property type="protein sequence ID" value="TQO21027.1"/>
    <property type="molecule type" value="Genomic_DNA"/>
</dbReference>
<evidence type="ECO:0000256" key="7">
    <source>
        <dbReference type="RuleBase" id="RU363032"/>
    </source>
</evidence>
<protein>
    <submittedName>
        <fullName evidence="9">Peptide/nickel transport system permease protein</fullName>
    </submittedName>
</protein>
<evidence type="ECO:0000313" key="10">
    <source>
        <dbReference type="Proteomes" id="UP000316560"/>
    </source>
</evidence>
<accession>A0A8H2K8V7</accession>
<feature type="transmembrane region" description="Helical" evidence="7">
    <location>
        <begin position="204"/>
        <end position="237"/>
    </location>
</feature>
<dbReference type="SUPFAM" id="SSF161098">
    <property type="entry name" value="MetI-like"/>
    <property type="match status" value="1"/>
</dbReference>
<dbReference type="CDD" id="cd06261">
    <property type="entry name" value="TM_PBP2"/>
    <property type="match status" value="1"/>
</dbReference>
<comment type="caution">
    <text evidence="9">The sequence shown here is derived from an EMBL/GenBank/DDBJ whole genome shotgun (WGS) entry which is preliminary data.</text>
</comment>
<keyword evidence="2 7" id="KW-0813">Transport</keyword>
<keyword evidence="3" id="KW-1003">Cell membrane</keyword>
<evidence type="ECO:0000256" key="3">
    <source>
        <dbReference type="ARBA" id="ARBA00022475"/>
    </source>
</evidence>
<proteinExistence type="inferred from homology"/>
<evidence type="ECO:0000256" key="5">
    <source>
        <dbReference type="ARBA" id="ARBA00022989"/>
    </source>
</evidence>
<keyword evidence="6 7" id="KW-0472">Membrane</keyword>
<dbReference type="PANTHER" id="PTHR43386">
    <property type="entry name" value="OLIGOPEPTIDE TRANSPORT SYSTEM PERMEASE PROTEIN APPC"/>
    <property type="match status" value="1"/>
</dbReference>
<sequence length="293" mass="30082">MTEILAGRLGRGAASKPVAPRRQRWGGNTATFVAVVALLFILTAAVAPQFLTSADPDAVVPSEAFQSPSSAHLFGTDESGRDVYTRVIFGAANSLIIGIAATAVGLSLALILGLLGGLSGRVGDFVSTRIIEVMFALPGLLLALVFIAIAGPGVITSTVAVGLSTAPGYARIIRSQLRSVRNSGYVEAATVLGHSRSRIVVQHILPGALAPIFVLGTLGVGQAIVWASSLGFLGLGVAPPAAEWGAMLSGGRTYIDVAWWLTLFPGLAIVATAASFTVIGRSLNERTRQGALG</sequence>
<evidence type="ECO:0000313" key="9">
    <source>
        <dbReference type="EMBL" id="TQO21027.1"/>
    </source>
</evidence>
<dbReference type="GO" id="GO:0005886">
    <property type="term" value="C:plasma membrane"/>
    <property type="evidence" value="ECO:0007669"/>
    <property type="project" value="UniProtKB-SubCell"/>
</dbReference>
<keyword evidence="10" id="KW-1185">Reference proteome</keyword>
<dbReference type="Gene3D" id="1.10.3720.10">
    <property type="entry name" value="MetI-like"/>
    <property type="match status" value="1"/>
</dbReference>
<dbReference type="InterPro" id="IPR000515">
    <property type="entry name" value="MetI-like"/>
</dbReference>
<comment type="subcellular location">
    <subcellularLocation>
        <location evidence="1 7">Cell membrane</location>
        <topology evidence="1 7">Multi-pass membrane protein</topology>
    </subcellularLocation>
</comment>
<feature type="transmembrane region" description="Helical" evidence="7">
    <location>
        <begin position="257"/>
        <end position="279"/>
    </location>
</feature>
<dbReference type="Pfam" id="PF00528">
    <property type="entry name" value="BPD_transp_1"/>
    <property type="match status" value="1"/>
</dbReference>
<gene>
    <name evidence="9" type="ORF">FB472_2694</name>
</gene>
<dbReference type="PROSITE" id="PS50928">
    <property type="entry name" value="ABC_TM1"/>
    <property type="match status" value="1"/>
</dbReference>
<dbReference type="GO" id="GO:0055085">
    <property type="term" value="P:transmembrane transport"/>
    <property type="evidence" value="ECO:0007669"/>
    <property type="project" value="InterPro"/>
</dbReference>
<evidence type="ECO:0000256" key="6">
    <source>
        <dbReference type="ARBA" id="ARBA00023136"/>
    </source>
</evidence>
<feature type="transmembrane region" description="Helical" evidence="7">
    <location>
        <begin position="30"/>
        <end position="51"/>
    </location>
</feature>
<organism evidence="9 10">
    <name type="scientific">Rhodoglobus vestalii</name>
    <dbReference type="NCBI Taxonomy" id="193384"/>
    <lineage>
        <taxon>Bacteria</taxon>
        <taxon>Bacillati</taxon>
        <taxon>Actinomycetota</taxon>
        <taxon>Actinomycetes</taxon>
        <taxon>Micrococcales</taxon>
        <taxon>Microbacteriaceae</taxon>
        <taxon>Rhodoglobus</taxon>
    </lineage>
</organism>
<keyword evidence="5 7" id="KW-1133">Transmembrane helix</keyword>
<dbReference type="RefSeq" id="WP_141991244.1">
    <property type="nucleotide sequence ID" value="NZ_VFRA01000001.1"/>
</dbReference>
<reference evidence="9 10" key="1">
    <citation type="submission" date="2019-06" db="EMBL/GenBank/DDBJ databases">
        <title>Sequencing the genomes of 1000 actinobacteria strains.</title>
        <authorList>
            <person name="Klenk H.-P."/>
        </authorList>
    </citation>
    <scope>NUCLEOTIDE SEQUENCE [LARGE SCALE GENOMIC DNA]</scope>
    <source>
        <strain evidence="9 10">DSM 21947</strain>
    </source>
</reference>
<feature type="domain" description="ABC transmembrane type-1" evidence="8">
    <location>
        <begin position="91"/>
        <end position="280"/>
    </location>
</feature>
<feature type="transmembrane region" description="Helical" evidence="7">
    <location>
        <begin position="130"/>
        <end position="149"/>
    </location>
</feature>
<dbReference type="PANTHER" id="PTHR43386:SF25">
    <property type="entry name" value="PEPTIDE ABC TRANSPORTER PERMEASE PROTEIN"/>
    <property type="match status" value="1"/>
</dbReference>
<evidence type="ECO:0000256" key="4">
    <source>
        <dbReference type="ARBA" id="ARBA00022692"/>
    </source>
</evidence>